<protein>
    <submittedName>
        <fullName evidence="1">Uncharacterized protein</fullName>
    </submittedName>
</protein>
<accession>A0A934NFS1</accession>
<evidence type="ECO:0000313" key="2">
    <source>
        <dbReference type="Proteomes" id="UP000614410"/>
    </source>
</evidence>
<evidence type="ECO:0000313" key="1">
    <source>
        <dbReference type="EMBL" id="MBJ7610313.1"/>
    </source>
</evidence>
<dbReference type="Proteomes" id="UP000614410">
    <property type="component" value="Unassembled WGS sequence"/>
</dbReference>
<dbReference type="EMBL" id="JAEKNN010000061">
    <property type="protein sequence ID" value="MBJ7610313.1"/>
    <property type="molecule type" value="Genomic_DNA"/>
</dbReference>
<proteinExistence type="predicted"/>
<organism evidence="1 2">
    <name type="scientific">Candidatus Amunia macphersoniae</name>
    <dbReference type="NCBI Taxonomy" id="3127014"/>
    <lineage>
        <taxon>Bacteria</taxon>
        <taxon>Bacillati</taxon>
        <taxon>Candidatus Dormiibacterota</taxon>
        <taxon>Candidatus Dormibacteria</taxon>
        <taxon>Candidatus Aeolococcales</taxon>
        <taxon>Candidatus Aeolococcaceae</taxon>
        <taxon>Candidatus Amunia</taxon>
    </lineage>
</organism>
<reference evidence="1 2" key="1">
    <citation type="submission" date="2020-10" db="EMBL/GenBank/DDBJ databases">
        <title>Ca. Dormibacterota MAGs.</title>
        <authorList>
            <person name="Montgomery K."/>
        </authorList>
    </citation>
    <scope>NUCLEOTIDE SEQUENCE [LARGE SCALE GENOMIC DNA]</scope>
    <source>
        <strain evidence="1">Mitchell_Peninsula_5</strain>
    </source>
</reference>
<comment type="caution">
    <text evidence="1">The sequence shown here is derived from an EMBL/GenBank/DDBJ whole genome shotgun (WGS) entry which is preliminary data.</text>
</comment>
<name>A0A934NFS1_9BACT</name>
<sequence length="120" mass="12698">MSNTGGGMAAELRGLRARADEDFLSPPGVKLSGRHQLDVAELGLRVAVTRSRYPNRDDGVDQYAVTLTRSRLDERPADGEVRMVLEAAFGASAGEAIERAGGGPLVRMFRVPAGDPHPGG</sequence>
<gene>
    <name evidence="1" type="ORF">JF887_12915</name>
</gene>
<dbReference type="AlphaFoldDB" id="A0A934NFS1"/>